<protein>
    <submittedName>
        <fullName evidence="1">Uncharacterized protein</fullName>
    </submittedName>
</protein>
<evidence type="ECO:0000313" key="1">
    <source>
        <dbReference type="EMBL" id="MBL0375377.1"/>
    </source>
</evidence>
<reference evidence="1" key="1">
    <citation type="submission" date="2021-01" db="EMBL/GenBank/DDBJ databases">
        <title>Rhizobium sp. strain KVB221 16S ribosomal RNA gene Genome sequencing and assembly.</title>
        <authorList>
            <person name="Kang M."/>
        </authorList>
    </citation>
    <scope>NUCLEOTIDE SEQUENCE</scope>
    <source>
        <strain evidence="1">KVB221</strain>
    </source>
</reference>
<accession>A0A936YUL4</accession>
<sequence>MNFRHQRITWHQDKDHPNGFEACLLDEVVGRIWHSSGCGAWLCWTLPDQRVRRAPNVAAARNAIEAAVHSNVDAVVLVAARPNAGRDAVPD</sequence>
<dbReference type="EMBL" id="JAEQNC010000023">
    <property type="protein sequence ID" value="MBL0375377.1"/>
    <property type="molecule type" value="Genomic_DNA"/>
</dbReference>
<dbReference type="Proteomes" id="UP000633219">
    <property type="component" value="Unassembled WGS sequence"/>
</dbReference>
<keyword evidence="2" id="KW-1185">Reference proteome</keyword>
<gene>
    <name evidence="1" type="ORF">JJB09_25530</name>
</gene>
<comment type="caution">
    <text evidence="1">The sequence shown here is derived from an EMBL/GenBank/DDBJ whole genome shotgun (WGS) entry which is preliminary data.</text>
</comment>
<evidence type="ECO:0000313" key="2">
    <source>
        <dbReference type="Proteomes" id="UP000633219"/>
    </source>
</evidence>
<dbReference type="AlphaFoldDB" id="A0A936YUL4"/>
<proteinExistence type="predicted"/>
<organism evidence="1 2">
    <name type="scientific">Rhizobium setariae</name>
    <dbReference type="NCBI Taxonomy" id="2801340"/>
    <lineage>
        <taxon>Bacteria</taxon>
        <taxon>Pseudomonadati</taxon>
        <taxon>Pseudomonadota</taxon>
        <taxon>Alphaproteobacteria</taxon>
        <taxon>Hyphomicrobiales</taxon>
        <taxon>Rhizobiaceae</taxon>
        <taxon>Rhizobium/Agrobacterium group</taxon>
        <taxon>Rhizobium</taxon>
    </lineage>
</organism>
<dbReference type="RefSeq" id="WP_201663924.1">
    <property type="nucleotide sequence ID" value="NZ_JAEQNC010000023.1"/>
</dbReference>
<name>A0A936YUL4_9HYPH</name>